<dbReference type="PANTHER" id="PTHR42834">
    <property type="entry name" value="ENDONUCLEASE/EXONUCLEASE/PHOSPHATASE FAMILY PROTEIN (AFU_ORTHOLOGUE AFUA_3G09210)"/>
    <property type="match status" value="1"/>
</dbReference>
<evidence type="ECO:0000256" key="1">
    <source>
        <dbReference type="SAM" id="SignalP"/>
    </source>
</evidence>
<dbReference type="CDD" id="cd10283">
    <property type="entry name" value="MnuA_DNase1-like"/>
    <property type="match status" value="1"/>
</dbReference>
<feature type="chain" id="PRO_5041648724" evidence="1">
    <location>
        <begin position="28"/>
        <end position="1094"/>
    </location>
</feature>
<dbReference type="InterPro" id="IPR036691">
    <property type="entry name" value="Endo/exonu/phosph_ase_sf"/>
</dbReference>
<dbReference type="Pfam" id="PF04122">
    <property type="entry name" value="CW_binding_2"/>
    <property type="match status" value="3"/>
</dbReference>
<sequence length="1094" mass="112020">MHARTLLGTGTVAALALTGLVATPAMAADHPVINEFSVNITGVDGGAEYVELYAAPGTDLTGHMVLVVKGDNPHDDAGKLLQATAAPSLDASGFGLVSYPSNGLQNGSISILLVEGTAASGDTVDANLDGTIDDGVAFTVVDSIAIHDGGAADLTYGPVLSAAFDDGGNTVGGASRIPDGTDTDAPADWVRNSYGGAGLVLDGRTDLATSPAVGEAWNTPGAANEVFEAVEPPADLSCESDAVAIGAVQGTTDTSPLDGETVTVRGTVTGDWQVGGLDGVSLQDAGDGDAATSDGIFVYAPGAADVAEGDLLTVWGIATEFDGMTQISNATILDCGPGALPDAVDLELPITDYESSESMLVTLPQSLAILEYFNYGRYGEVVVGTERQMQPTAVAAPGSDEAAAVRAANAANRITIDDGRSSQNPDPAIHPGNLEEFTLANSFRGGDTVTGITGVLEYRHDLWRMQPTAAGTFTEVNAREASPEIEGANLEIASFNVLNYFTTLGDRGAVTAEEFERQEAKIVAAIDELDSAIVGLLEIENNGVALDTLVAALNATAGIEQWAGIDTGVLGTDAITTALIYQPALVAPEGAHAVLDATVDPRFDDSKNRPALAQTFRDLASDRTLTVAVNHLKSKGSACEGDTGEPEQGNCNTVRTEAAAALADWLAGDPTGVAPDGSIIIGDLNAYDHEDPITTLEAAGFTDLLEQFQGEDAYTYVFDGQLGYLDYGLADSGALPFVVGAAAWHANSDEPSLIDYTMAFKQPAQDALFAPDPFRASDHDAVVIGLELQRWTTGEPAVESYAGANRFESNALVSADTFAPGTDVLLASGELFPDALAAGPAAASIDASLLLTRAGTLPAVTAAELERLQPPTVTIIGGTPSVSSAVVERVLEIVPGATVERIAGANRYETAAMIAQRYFGAADHAFIASGQVFADAVSASGTASAIGDVPVLLTPQAQADAATIAALESLGVQSATVLGGQPSVSDAALRAYRATGIEVTRLAGSDRYATNAMLVSEFITRSSGQSIAVASGRNFPDALSASMIAGAHDAPVLLAVGACVTLSVEEQIAALTPVAVYNVGGLPTLNPEAWRTGC</sequence>
<evidence type="ECO:0000313" key="2">
    <source>
        <dbReference type="EMBL" id="SFS01766.1"/>
    </source>
</evidence>
<organism evidence="2 3">
    <name type="scientific">Agrococcus baldri</name>
    <dbReference type="NCBI Taxonomy" id="153730"/>
    <lineage>
        <taxon>Bacteria</taxon>
        <taxon>Bacillati</taxon>
        <taxon>Actinomycetota</taxon>
        <taxon>Actinomycetes</taxon>
        <taxon>Micrococcales</taxon>
        <taxon>Microbacteriaceae</taxon>
        <taxon>Agrococcus</taxon>
    </lineage>
</organism>
<dbReference type="CDD" id="cd04486">
    <property type="entry name" value="YhcR_OBF_like"/>
    <property type="match status" value="1"/>
</dbReference>
<keyword evidence="1" id="KW-0732">Signal</keyword>
<dbReference type="InterPro" id="IPR007253">
    <property type="entry name" value="Cell_wall-bd_2"/>
</dbReference>
<evidence type="ECO:0000313" key="3">
    <source>
        <dbReference type="Proteomes" id="UP000198506"/>
    </source>
</evidence>
<dbReference type="RefSeq" id="WP_092915655.1">
    <property type="nucleotide sequence ID" value="NZ_FOZN01000001.1"/>
</dbReference>
<reference evidence="2 3" key="1">
    <citation type="submission" date="2016-10" db="EMBL/GenBank/DDBJ databases">
        <authorList>
            <person name="Varghese N."/>
            <person name="Submissions S."/>
        </authorList>
    </citation>
    <scope>NUCLEOTIDE SEQUENCE [LARGE SCALE GENOMIC DNA]</scope>
    <source>
        <strain evidence="2 3">IAM 15147</strain>
    </source>
</reference>
<keyword evidence="2" id="KW-0540">Nuclease</keyword>
<name>A0AA94HKR5_9MICO</name>
<comment type="caution">
    <text evidence="2">The sequence shown here is derived from an EMBL/GenBank/DDBJ whole genome shotgun (WGS) entry which is preliminary data.</text>
</comment>
<dbReference type="Gene3D" id="3.40.50.12090">
    <property type="match status" value="1"/>
</dbReference>
<dbReference type="SUPFAM" id="SSF56219">
    <property type="entry name" value="DNase I-like"/>
    <property type="match status" value="1"/>
</dbReference>
<dbReference type="Gene3D" id="3.60.10.10">
    <property type="entry name" value="Endonuclease/exonuclease/phosphatase"/>
    <property type="match status" value="1"/>
</dbReference>
<accession>A0AA94HKR5</accession>
<feature type="signal peptide" evidence="1">
    <location>
        <begin position="1"/>
        <end position="27"/>
    </location>
</feature>
<keyword evidence="2" id="KW-0255">Endonuclease</keyword>
<proteinExistence type="predicted"/>
<dbReference type="AlphaFoldDB" id="A0AA94HKR5"/>
<gene>
    <name evidence="2" type="ORF">SAMN04487783_0587</name>
</gene>
<dbReference type="NCBIfam" id="NF033681">
    <property type="entry name" value="ExeM_NucH_DNase"/>
    <property type="match status" value="1"/>
</dbReference>
<keyword evidence="2" id="KW-0378">Hydrolase</keyword>
<dbReference type="EMBL" id="FOZN01000001">
    <property type="protein sequence ID" value="SFS01766.1"/>
    <property type="molecule type" value="Genomic_DNA"/>
</dbReference>
<keyword evidence="3" id="KW-1185">Reference proteome</keyword>
<dbReference type="Proteomes" id="UP000198506">
    <property type="component" value="Unassembled WGS sequence"/>
</dbReference>
<dbReference type="GO" id="GO:0004519">
    <property type="term" value="F:endonuclease activity"/>
    <property type="evidence" value="ECO:0007669"/>
    <property type="project" value="UniProtKB-KW"/>
</dbReference>
<dbReference type="PANTHER" id="PTHR42834:SF1">
    <property type="entry name" value="ENDONUCLEASE_EXONUCLEASE_PHOSPHATASE FAMILY PROTEIN (AFU_ORTHOLOGUE AFUA_3G09210)"/>
    <property type="match status" value="1"/>
</dbReference>
<protein>
    <submittedName>
        <fullName evidence="2">Endonuclease/Exonuclease/phosphatase family protein</fullName>
    </submittedName>
</protein>
<dbReference type="InterPro" id="IPR047971">
    <property type="entry name" value="ExeM-like"/>
</dbReference>